<accession>A0A6C0DTP6</accession>
<name>A0A6C0DTP6_9ZZZZ</name>
<reference evidence="2" key="1">
    <citation type="journal article" date="2020" name="Nature">
        <title>Giant virus diversity and host interactions through global metagenomics.</title>
        <authorList>
            <person name="Schulz F."/>
            <person name="Roux S."/>
            <person name="Paez-Espino D."/>
            <person name="Jungbluth S."/>
            <person name="Walsh D.A."/>
            <person name="Denef V.J."/>
            <person name="McMahon K.D."/>
            <person name="Konstantinidis K.T."/>
            <person name="Eloe-Fadrosh E.A."/>
            <person name="Kyrpides N.C."/>
            <person name="Woyke T."/>
        </authorList>
    </citation>
    <scope>NUCLEOTIDE SEQUENCE</scope>
    <source>
        <strain evidence="2">GVMAG-M-3300023174-60</strain>
    </source>
</reference>
<protein>
    <submittedName>
        <fullName evidence="2">Uncharacterized protein</fullName>
    </submittedName>
</protein>
<dbReference type="AlphaFoldDB" id="A0A6C0DTP6"/>
<proteinExistence type="predicted"/>
<feature type="compositionally biased region" description="Pro residues" evidence="1">
    <location>
        <begin position="500"/>
        <end position="511"/>
    </location>
</feature>
<feature type="region of interest" description="Disordered" evidence="1">
    <location>
        <begin position="495"/>
        <end position="527"/>
    </location>
</feature>
<evidence type="ECO:0000256" key="1">
    <source>
        <dbReference type="SAM" id="MobiDB-lite"/>
    </source>
</evidence>
<dbReference type="EMBL" id="MN739677">
    <property type="protein sequence ID" value="QHT20177.1"/>
    <property type="molecule type" value="Genomic_DNA"/>
</dbReference>
<feature type="compositionally biased region" description="Polar residues" evidence="1">
    <location>
        <begin position="513"/>
        <end position="527"/>
    </location>
</feature>
<sequence length="527" mass="59055">MNANELISSKILSDVEIIADIYKIIKDAGLEATKNKEVVSLQKEVCTIQPNKPGITRFSPCVASTHRYLIKYDANDIMIVGGAALNVYDYKLRALKERRGLGALEDYIKKKTSDIDIVWWPRNASNTEIIISKSTAIIELVRVFEVELQEKLNKASKELELKIKPYITNASNADELKIYVNSFQTRPAGVFNITITFQIKNKSLKICDISVHDSGAAQKLDENGHQINYLQVMSKDPMYCNPTPGSTNSIKYLTVNGIDIAVPNIESFVKQQMLAFDNLIRLNEVKGFINYKRVEFIKQLLSSFNLNNRNNSNDLLEVFGTDSRAYPSKITGVINSRVVESIKKLYTPILSLCKTTNTSSDTIIKKLCDAAEAVHIDLLMERERQKQLAEIAERRAAQEYAAQAIKKYRQPSMLANLPNNRSNHLLANPSPAFISAANIPPGYFGWAPPSPPPHFAADIYVEYGTNRPMKWNMYYGRYYYLSPGPMASTSGSFVHAPLSGQPPLPPGPPPSNGIYNQGKNRSYNTKK</sequence>
<evidence type="ECO:0000313" key="2">
    <source>
        <dbReference type="EMBL" id="QHT20177.1"/>
    </source>
</evidence>
<organism evidence="2">
    <name type="scientific">viral metagenome</name>
    <dbReference type="NCBI Taxonomy" id="1070528"/>
    <lineage>
        <taxon>unclassified sequences</taxon>
        <taxon>metagenomes</taxon>
        <taxon>organismal metagenomes</taxon>
    </lineage>
</organism>